<comment type="caution">
    <text evidence="10">The sequence shown here is derived from an EMBL/GenBank/DDBJ whole genome shotgun (WGS) entry which is preliminary data.</text>
</comment>
<gene>
    <name evidence="10" type="ORF">GJ700_23445</name>
</gene>
<evidence type="ECO:0000256" key="8">
    <source>
        <dbReference type="SAM" id="Phobius"/>
    </source>
</evidence>
<keyword evidence="3" id="KW-1003">Cell membrane</keyword>
<proteinExistence type="predicted"/>
<accession>A0A7X2LTL3</accession>
<dbReference type="NCBIfam" id="NF037955">
    <property type="entry name" value="mfs"/>
    <property type="match status" value="1"/>
</dbReference>
<feature type="transmembrane region" description="Helical" evidence="8">
    <location>
        <begin position="264"/>
        <end position="280"/>
    </location>
</feature>
<dbReference type="Proteomes" id="UP000446768">
    <property type="component" value="Unassembled WGS sequence"/>
</dbReference>
<keyword evidence="4" id="KW-0997">Cell inner membrane</keyword>
<dbReference type="InterPro" id="IPR024989">
    <property type="entry name" value="MFS_assoc_dom"/>
</dbReference>
<dbReference type="PANTHER" id="PTHR23522:SF10">
    <property type="entry name" value="3-PHENYLPROPIONIC ACID TRANSPORTER-RELATED"/>
    <property type="match status" value="1"/>
</dbReference>
<feature type="transmembrane region" description="Helical" evidence="8">
    <location>
        <begin position="71"/>
        <end position="89"/>
    </location>
</feature>
<evidence type="ECO:0000259" key="9">
    <source>
        <dbReference type="Pfam" id="PF12832"/>
    </source>
</evidence>
<evidence type="ECO:0000256" key="4">
    <source>
        <dbReference type="ARBA" id="ARBA00022519"/>
    </source>
</evidence>
<feature type="transmembrane region" description="Helical" evidence="8">
    <location>
        <begin position="356"/>
        <end position="375"/>
    </location>
</feature>
<evidence type="ECO:0000256" key="2">
    <source>
        <dbReference type="ARBA" id="ARBA00022448"/>
    </source>
</evidence>
<evidence type="ECO:0000256" key="7">
    <source>
        <dbReference type="ARBA" id="ARBA00023136"/>
    </source>
</evidence>
<dbReference type="PANTHER" id="PTHR23522">
    <property type="entry name" value="BLL5896 PROTEIN"/>
    <property type="match status" value="1"/>
</dbReference>
<dbReference type="InterPro" id="IPR036259">
    <property type="entry name" value="MFS_trans_sf"/>
</dbReference>
<dbReference type="RefSeq" id="WP_154378490.1">
    <property type="nucleotide sequence ID" value="NZ_WKJJ01000016.1"/>
</dbReference>
<evidence type="ECO:0000256" key="5">
    <source>
        <dbReference type="ARBA" id="ARBA00022692"/>
    </source>
</evidence>
<evidence type="ECO:0000313" key="11">
    <source>
        <dbReference type="Proteomes" id="UP000446768"/>
    </source>
</evidence>
<dbReference type="Pfam" id="PF12832">
    <property type="entry name" value="MFS_1_like"/>
    <property type="match status" value="1"/>
</dbReference>
<dbReference type="SUPFAM" id="SSF103473">
    <property type="entry name" value="MFS general substrate transporter"/>
    <property type="match status" value="1"/>
</dbReference>
<feature type="transmembrane region" description="Helical" evidence="8">
    <location>
        <begin position="37"/>
        <end position="59"/>
    </location>
</feature>
<keyword evidence="6 8" id="KW-1133">Transmembrane helix</keyword>
<feature type="domain" description="Major facilitator superfamily associated" evidence="9">
    <location>
        <begin position="6"/>
        <end position="358"/>
    </location>
</feature>
<name>A0A7X2LTL3_9BURK</name>
<feature type="transmembrane region" description="Helical" evidence="8">
    <location>
        <begin position="131"/>
        <end position="151"/>
    </location>
</feature>
<keyword evidence="2" id="KW-0813">Transport</keyword>
<dbReference type="GO" id="GO:0030395">
    <property type="term" value="F:lactose binding"/>
    <property type="evidence" value="ECO:0007669"/>
    <property type="project" value="TreeGrafter"/>
</dbReference>
<organism evidence="10 11">
    <name type="scientific">Pseudoduganella rivuli</name>
    <dbReference type="NCBI Taxonomy" id="2666085"/>
    <lineage>
        <taxon>Bacteria</taxon>
        <taxon>Pseudomonadati</taxon>
        <taxon>Pseudomonadota</taxon>
        <taxon>Betaproteobacteria</taxon>
        <taxon>Burkholderiales</taxon>
        <taxon>Oxalobacteraceae</taxon>
        <taxon>Telluria group</taxon>
        <taxon>Pseudoduganella</taxon>
    </lineage>
</organism>
<dbReference type="InterPro" id="IPR026032">
    <property type="entry name" value="HcaT-like"/>
</dbReference>
<keyword evidence="11" id="KW-1185">Reference proteome</keyword>
<dbReference type="EMBL" id="WKJJ01000016">
    <property type="protein sequence ID" value="MRV74670.1"/>
    <property type="molecule type" value="Genomic_DNA"/>
</dbReference>
<comment type="subcellular location">
    <subcellularLocation>
        <location evidence="1">Cell inner membrane</location>
        <topology evidence="1">Multi-pass membrane protein</topology>
    </subcellularLocation>
</comment>
<feature type="transmembrane region" description="Helical" evidence="8">
    <location>
        <begin position="12"/>
        <end position="31"/>
    </location>
</feature>
<dbReference type="PIRSF" id="PIRSF004925">
    <property type="entry name" value="HcaT"/>
    <property type="match status" value="1"/>
</dbReference>
<dbReference type="AlphaFoldDB" id="A0A7X2LTL3"/>
<feature type="transmembrane region" description="Helical" evidence="8">
    <location>
        <begin position="200"/>
        <end position="221"/>
    </location>
</feature>
<feature type="transmembrane region" description="Helical" evidence="8">
    <location>
        <begin position="157"/>
        <end position="176"/>
    </location>
</feature>
<sequence>MPTQFFNYSAFLFFYYAHAGTFSSYASLFYADKGMTVAQIGVLMALIQVMRIFGPNVWGWVADNSEHRVRVLRMTGLAALAAFSGFFIGTGFAHFFVAMVVLNLFTSAQGPLCEALMLSEMRGDMTYYGRIRLWGSIGFIIMMMATAYLMDWLGTRALPWSAGALLLCTWMAALRLRDVPRQQHKGPAPALLAVLRKREVIAFFVSSALAIAAHMALYTFYSLYLARHGYSKALIGTMWSLGVVAEVVLFYFQGPLLKRWGARRLLMLCFAAGAVRFAMIGAGAQWIAVLVAAQLLHAATFALHHSASVLAMQRWFAGPLQARGQALYISLSYGVGGSLSGVALSRCWERFGPESIYMVAAVLCVLAAIASALSFHWQRTDHPPSGDLVADRL</sequence>
<evidence type="ECO:0000256" key="6">
    <source>
        <dbReference type="ARBA" id="ARBA00022989"/>
    </source>
</evidence>
<protein>
    <submittedName>
        <fullName evidence="10">MFS transporter</fullName>
    </submittedName>
</protein>
<feature type="transmembrane region" description="Helical" evidence="8">
    <location>
        <begin position="326"/>
        <end position="344"/>
    </location>
</feature>
<dbReference type="Gene3D" id="1.20.1250.20">
    <property type="entry name" value="MFS general substrate transporter like domains"/>
    <property type="match status" value="2"/>
</dbReference>
<evidence type="ECO:0000256" key="1">
    <source>
        <dbReference type="ARBA" id="ARBA00004429"/>
    </source>
</evidence>
<dbReference type="GO" id="GO:0005886">
    <property type="term" value="C:plasma membrane"/>
    <property type="evidence" value="ECO:0007669"/>
    <property type="project" value="UniProtKB-SubCell"/>
</dbReference>
<evidence type="ECO:0000256" key="3">
    <source>
        <dbReference type="ARBA" id="ARBA00022475"/>
    </source>
</evidence>
<dbReference type="GO" id="GO:0015528">
    <property type="term" value="F:lactose:proton symporter activity"/>
    <property type="evidence" value="ECO:0007669"/>
    <property type="project" value="TreeGrafter"/>
</dbReference>
<reference evidence="10 11" key="1">
    <citation type="submission" date="2019-11" db="EMBL/GenBank/DDBJ databases">
        <title>Novel species isolated from a subtropical stream in China.</title>
        <authorList>
            <person name="Lu H."/>
        </authorList>
    </citation>
    <scope>NUCLEOTIDE SEQUENCE [LARGE SCALE GENOMIC DNA]</scope>
    <source>
        <strain evidence="10 11">FT92W</strain>
    </source>
</reference>
<evidence type="ECO:0000313" key="10">
    <source>
        <dbReference type="EMBL" id="MRV74670.1"/>
    </source>
</evidence>
<keyword evidence="5 8" id="KW-0812">Transmembrane</keyword>
<keyword evidence="7 8" id="KW-0472">Membrane</keyword>
<feature type="transmembrane region" description="Helical" evidence="8">
    <location>
        <begin position="233"/>
        <end position="252"/>
    </location>
</feature>